<evidence type="ECO:0000256" key="8">
    <source>
        <dbReference type="HAMAP-Rule" id="MF_00692"/>
    </source>
</evidence>
<organism evidence="9 10">
    <name type="scientific">Shewanella avicenniae</name>
    <dbReference type="NCBI Taxonomy" id="2814294"/>
    <lineage>
        <taxon>Bacteria</taxon>
        <taxon>Pseudomonadati</taxon>
        <taxon>Pseudomonadota</taxon>
        <taxon>Gammaproteobacteria</taxon>
        <taxon>Alteromonadales</taxon>
        <taxon>Shewanellaceae</taxon>
        <taxon>Shewanella</taxon>
    </lineage>
</organism>
<gene>
    <name evidence="8" type="primary">ydiU</name>
    <name evidence="8" type="synonym">selO</name>
    <name evidence="9" type="ORF">JYB87_16970</name>
</gene>
<feature type="binding site" evidence="8">
    <location>
        <position position="81"/>
    </location>
    <ligand>
        <name>ATP</name>
        <dbReference type="ChEBI" id="CHEBI:30616"/>
    </ligand>
</feature>
<evidence type="ECO:0000313" key="10">
    <source>
        <dbReference type="Proteomes" id="UP000662770"/>
    </source>
</evidence>
<feature type="binding site" evidence="8">
    <location>
        <position position="103"/>
    </location>
    <ligand>
        <name>ATP</name>
        <dbReference type="ChEBI" id="CHEBI:30616"/>
    </ligand>
</feature>
<keyword evidence="8" id="KW-0464">Manganese</keyword>
<evidence type="ECO:0000256" key="2">
    <source>
        <dbReference type="ARBA" id="ARBA00022679"/>
    </source>
</evidence>
<comment type="catalytic activity">
    <reaction evidence="8">
        <text>L-histidyl-[protein] + UTP = N(tele)-(5'-uridylyl)-L-histidyl-[protein] + diphosphate</text>
        <dbReference type="Rhea" id="RHEA:83891"/>
        <dbReference type="Rhea" id="RHEA-COMP:9745"/>
        <dbReference type="Rhea" id="RHEA-COMP:20239"/>
        <dbReference type="ChEBI" id="CHEBI:29979"/>
        <dbReference type="ChEBI" id="CHEBI:33019"/>
        <dbReference type="ChEBI" id="CHEBI:46398"/>
        <dbReference type="ChEBI" id="CHEBI:233474"/>
    </reaction>
</comment>
<feature type="binding site" evidence="8">
    <location>
        <position position="166"/>
    </location>
    <ligand>
        <name>ATP</name>
        <dbReference type="ChEBI" id="CHEBI:30616"/>
    </ligand>
</feature>
<keyword evidence="4 8" id="KW-0479">Metal-binding</keyword>
<feature type="binding site" evidence="8">
    <location>
        <position position="245"/>
    </location>
    <ligand>
        <name>Mg(2+)</name>
        <dbReference type="ChEBI" id="CHEBI:18420"/>
    </ligand>
</feature>
<keyword evidence="5 8" id="KW-0547">Nucleotide-binding</keyword>
<dbReference type="EMBL" id="CP071503">
    <property type="protein sequence ID" value="QSX33386.1"/>
    <property type="molecule type" value="Genomic_DNA"/>
</dbReference>
<sequence>MKLKQDFFEQLTGYYQQVMPTPLPAPHWLLWSDEAAKLVGIDQPNDHWLQVFSGNQRLPQAQYYAQVYSGHQFGGYSPRLGDGRSIILGEAVGAQGSWDVALKGAGPTPFSRHGDGRAVTRSAVREFLISEALAALNIPTTRALAVIGSDLPVWRETLEKGAITVRLARSHIRFGHFEYFYYGDEHRSEKVQRLADFVIQQHFPQFSCDNAGYKAWFAEVVASTARLIAKWQVFGFAHGVMNTDNMSILGDSFDFGPFSFLDTYQEDFICNHSDPEGRYAFSQQPGIGLWNLQCLAQALTPIISSDDLLAALRQYQPTLVQHYLQLMGARLGFAVPAEQTEAEQQQDLQLIGEFTQLLEQQKLDYTNTLRQFAHVSPDGNSAALRDEFVDVVKFDGWWQQYQQRVSKVSELDAWQQARRLANPKYILRNYQAQQATEQALAGDLSGLQTLHQLLKNPFDEQPALAHYADRPPQWGEGLIMSCSS</sequence>
<keyword evidence="6 8" id="KW-0067">ATP-binding</keyword>
<protein>
    <recommendedName>
        <fullName evidence="8">Protein nucleotidyltransferase YdiU</fullName>
        <ecNumber evidence="8">2.7.7.-</ecNumber>
    </recommendedName>
    <alternativeName>
        <fullName evidence="8">Protein adenylyltransferase YdiU</fullName>
        <ecNumber evidence="8">2.7.7.108</ecNumber>
    </alternativeName>
    <alternativeName>
        <fullName evidence="8">Protein uridylyltransferase YdiU</fullName>
        <ecNumber evidence="8">2.7.7.-</ecNumber>
    </alternativeName>
</protein>
<dbReference type="NCBIfam" id="NF000658">
    <property type="entry name" value="PRK00029.1"/>
    <property type="match status" value="1"/>
</dbReference>
<evidence type="ECO:0000313" key="9">
    <source>
        <dbReference type="EMBL" id="QSX33386.1"/>
    </source>
</evidence>
<name>A0ABX7QR22_9GAMM</name>
<evidence type="ECO:0000256" key="3">
    <source>
        <dbReference type="ARBA" id="ARBA00022695"/>
    </source>
</evidence>
<feature type="binding site" evidence="8">
    <location>
        <position position="116"/>
    </location>
    <ligand>
        <name>ATP</name>
        <dbReference type="ChEBI" id="CHEBI:30616"/>
    </ligand>
</feature>
<keyword evidence="7 8" id="KW-0460">Magnesium</keyword>
<keyword evidence="2 8" id="KW-0808">Transferase</keyword>
<dbReference type="PANTHER" id="PTHR32057:SF14">
    <property type="entry name" value="PROTEIN ADENYLYLTRANSFERASE SELO, MITOCHONDRIAL"/>
    <property type="match status" value="1"/>
</dbReference>
<evidence type="ECO:0000256" key="4">
    <source>
        <dbReference type="ARBA" id="ARBA00022723"/>
    </source>
</evidence>
<feature type="binding site" evidence="8">
    <location>
        <position position="115"/>
    </location>
    <ligand>
        <name>ATP</name>
        <dbReference type="ChEBI" id="CHEBI:30616"/>
    </ligand>
</feature>
<comment type="catalytic activity">
    <reaction evidence="8">
        <text>L-threonyl-[protein] + ATP = 3-O-(5'-adenylyl)-L-threonyl-[protein] + diphosphate</text>
        <dbReference type="Rhea" id="RHEA:54292"/>
        <dbReference type="Rhea" id="RHEA-COMP:11060"/>
        <dbReference type="Rhea" id="RHEA-COMP:13847"/>
        <dbReference type="ChEBI" id="CHEBI:30013"/>
        <dbReference type="ChEBI" id="CHEBI:30616"/>
        <dbReference type="ChEBI" id="CHEBI:33019"/>
        <dbReference type="ChEBI" id="CHEBI:138113"/>
        <dbReference type="EC" id="2.7.7.108"/>
    </reaction>
</comment>
<evidence type="ECO:0000256" key="5">
    <source>
        <dbReference type="ARBA" id="ARBA00022741"/>
    </source>
</evidence>
<evidence type="ECO:0000256" key="7">
    <source>
        <dbReference type="ARBA" id="ARBA00022842"/>
    </source>
</evidence>
<proteinExistence type="inferred from homology"/>
<evidence type="ECO:0000256" key="1">
    <source>
        <dbReference type="ARBA" id="ARBA00009747"/>
    </source>
</evidence>
<dbReference type="EC" id="2.7.7.108" evidence="8"/>
<dbReference type="Proteomes" id="UP000662770">
    <property type="component" value="Chromosome"/>
</dbReference>
<comment type="catalytic activity">
    <reaction evidence="8">
        <text>L-tyrosyl-[protein] + ATP = O-(5'-adenylyl)-L-tyrosyl-[protein] + diphosphate</text>
        <dbReference type="Rhea" id="RHEA:54288"/>
        <dbReference type="Rhea" id="RHEA-COMP:10136"/>
        <dbReference type="Rhea" id="RHEA-COMP:13846"/>
        <dbReference type="ChEBI" id="CHEBI:30616"/>
        <dbReference type="ChEBI" id="CHEBI:33019"/>
        <dbReference type="ChEBI" id="CHEBI:46858"/>
        <dbReference type="ChEBI" id="CHEBI:83624"/>
        <dbReference type="EC" id="2.7.7.108"/>
    </reaction>
</comment>
<evidence type="ECO:0000256" key="6">
    <source>
        <dbReference type="ARBA" id="ARBA00022840"/>
    </source>
</evidence>
<comment type="catalytic activity">
    <reaction evidence="8">
        <text>L-seryl-[protein] + UTP = O-(5'-uridylyl)-L-seryl-[protein] + diphosphate</text>
        <dbReference type="Rhea" id="RHEA:64604"/>
        <dbReference type="Rhea" id="RHEA-COMP:9863"/>
        <dbReference type="Rhea" id="RHEA-COMP:16635"/>
        <dbReference type="ChEBI" id="CHEBI:29999"/>
        <dbReference type="ChEBI" id="CHEBI:33019"/>
        <dbReference type="ChEBI" id="CHEBI:46398"/>
        <dbReference type="ChEBI" id="CHEBI:156051"/>
    </reaction>
</comment>
<feature type="binding site" evidence="8">
    <location>
        <position position="173"/>
    </location>
    <ligand>
        <name>ATP</name>
        <dbReference type="ChEBI" id="CHEBI:30616"/>
    </ligand>
</feature>
<dbReference type="PANTHER" id="PTHR32057">
    <property type="entry name" value="PROTEIN ADENYLYLTRANSFERASE SELO, MITOCHONDRIAL"/>
    <property type="match status" value="1"/>
</dbReference>
<dbReference type="Pfam" id="PF02696">
    <property type="entry name" value="SelO"/>
    <property type="match status" value="1"/>
</dbReference>
<accession>A0ABX7QR22</accession>
<dbReference type="EC" id="2.7.7.-" evidence="8"/>
<dbReference type="RefSeq" id="WP_207354619.1">
    <property type="nucleotide sequence ID" value="NZ_CP071503.1"/>
</dbReference>
<feature type="active site" description="Proton acceptor" evidence="8">
    <location>
        <position position="244"/>
    </location>
</feature>
<comment type="function">
    <text evidence="8">Nucleotidyltransferase involved in the post-translational modification of proteins. It can catalyze the addition of adenosine monophosphate (AMP) or uridine monophosphate (UMP) to a protein, resulting in modifications known as AMPylation and UMPylation.</text>
</comment>
<comment type="catalytic activity">
    <reaction evidence="8">
        <text>L-tyrosyl-[protein] + UTP = O-(5'-uridylyl)-L-tyrosyl-[protein] + diphosphate</text>
        <dbReference type="Rhea" id="RHEA:83887"/>
        <dbReference type="Rhea" id="RHEA-COMP:10136"/>
        <dbReference type="Rhea" id="RHEA-COMP:20238"/>
        <dbReference type="ChEBI" id="CHEBI:33019"/>
        <dbReference type="ChEBI" id="CHEBI:46398"/>
        <dbReference type="ChEBI" id="CHEBI:46858"/>
        <dbReference type="ChEBI" id="CHEBI:90602"/>
    </reaction>
</comment>
<comment type="cofactor">
    <cofactor evidence="8">
        <name>Mg(2+)</name>
        <dbReference type="ChEBI" id="CHEBI:18420"/>
    </cofactor>
    <cofactor evidence="8">
        <name>Mn(2+)</name>
        <dbReference type="ChEBI" id="CHEBI:29035"/>
    </cofactor>
</comment>
<feature type="binding site" evidence="8">
    <location>
        <position position="254"/>
    </location>
    <ligand>
        <name>Mg(2+)</name>
        <dbReference type="ChEBI" id="CHEBI:18420"/>
    </ligand>
</feature>
<keyword evidence="10" id="KW-1185">Reference proteome</keyword>
<feature type="binding site" evidence="8">
    <location>
        <position position="84"/>
    </location>
    <ligand>
        <name>ATP</name>
        <dbReference type="ChEBI" id="CHEBI:30616"/>
    </ligand>
</feature>
<feature type="binding site" evidence="8">
    <location>
        <position position="254"/>
    </location>
    <ligand>
        <name>ATP</name>
        <dbReference type="ChEBI" id="CHEBI:30616"/>
    </ligand>
</feature>
<comment type="catalytic activity">
    <reaction evidence="8">
        <text>L-seryl-[protein] + ATP = 3-O-(5'-adenylyl)-L-seryl-[protein] + diphosphate</text>
        <dbReference type="Rhea" id="RHEA:58120"/>
        <dbReference type="Rhea" id="RHEA-COMP:9863"/>
        <dbReference type="Rhea" id="RHEA-COMP:15073"/>
        <dbReference type="ChEBI" id="CHEBI:29999"/>
        <dbReference type="ChEBI" id="CHEBI:30616"/>
        <dbReference type="ChEBI" id="CHEBI:33019"/>
        <dbReference type="ChEBI" id="CHEBI:142516"/>
        <dbReference type="EC" id="2.7.7.108"/>
    </reaction>
</comment>
<feature type="binding site" evidence="8">
    <location>
        <position position="83"/>
    </location>
    <ligand>
        <name>ATP</name>
        <dbReference type="ChEBI" id="CHEBI:30616"/>
    </ligand>
</feature>
<reference evidence="9 10" key="1">
    <citation type="submission" date="2021-03" db="EMBL/GenBank/DDBJ databases">
        <title>Novel species identification of genus Shewanella.</title>
        <authorList>
            <person name="Liu G."/>
            <person name="Zhang Q."/>
        </authorList>
    </citation>
    <scope>NUCLEOTIDE SEQUENCE [LARGE SCALE GENOMIC DNA]</scope>
    <source>
        <strain evidence="9 10">FJAT-51800</strain>
    </source>
</reference>
<dbReference type="InterPro" id="IPR003846">
    <property type="entry name" value="SelO"/>
</dbReference>
<dbReference type="HAMAP" id="MF_00692">
    <property type="entry name" value="SelO"/>
    <property type="match status" value="1"/>
</dbReference>
<comment type="similarity">
    <text evidence="1 8">Belongs to the SELO family.</text>
</comment>
<keyword evidence="3 8" id="KW-0548">Nucleotidyltransferase</keyword>